<dbReference type="PANTHER" id="PTHR43367">
    <property type="match status" value="1"/>
</dbReference>
<reference evidence="7" key="1">
    <citation type="submission" date="2016-11" db="EMBL/GenBank/DDBJ databases">
        <authorList>
            <person name="Varghese N."/>
            <person name="Submissions S."/>
        </authorList>
    </citation>
    <scope>NUCLEOTIDE SEQUENCE [LARGE SCALE GENOMIC DNA]</scope>
    <source>
        <strain evidence="7">DSM 11792</strain>
    </source>
</reference>
<protein>
    <recommendedName>
        <fullName evidence="1">Stage 0 sporulation protein A homolog</fullName>
    </recommendedName>
</protein>
<dbReference type="AlphaFoldDB" id="A0A1M5BP74"/>
<evidence type="ECO:0000259" key="4">
    <source>
        <dbReference type="PROSITE" id="PS50110"/>
    </source>
</evidence>
<gene>
    <name evidence="6" type="ORF">SAMN02745218_02261</name>
</gene>
<organism evidence="6 7">
    <name type="scientific">Desulfofundulus australicus DSM 11792</name>
    <dbReference type="NCBI Taxonomy" id="1121425"/>
    <lineage>
        <taxon>Bacteria</taxon>
        <taxon>Bacillati</taxon>
        <taxon>Bacillota</taxon>
        <taxon>Clostridia</taxon>
        <taxon>Eubacteriales</taxon>
        <taxon>Peptococcaceae</taxon>
        <taxon>Desulfofundulus</taxon>
    </lineage>
</organism>
<dbReference type="EMBL" id="FQUW01000030">
    <property type="protein sequence ID" value="SHF44210.1"/>
    <property type="molecule type" value="Genomic_DNA"/>
</dbReference>
<dbReference type="InterPro" id="IPR005561">
    <property type="entry name" value="ANTAR"/>
</dbReference>
<dbReference type="Pfam" id="PF03861">
    <property type="entry name" value="ANTAR"/>
    <property type="match status" value="1"/>
</dbReference>
<dbReference type="PANTHER" id="PTHR43367:SF1">
    <property type="entry name" value="TWO-COMPONENT RESPONSE REGULATOR-LIKE APRR6-RELATED"/>
    <property type="match status" value="1"/>
</dbReference>
<dbReference type="Gene3D" id="1.10.10.10">
    <property type="entry name" value="Winged helix-like DNA-binding domain superfamily/Winged helix DNA-binding domain"/>
    <property type="match status" value="1"/>
</dbReference>
<evidence type="ECO:0000256" key="3">
    <source>
        <dbReference type="PROSITE-ProRule" id="PRU00169"/>
    </source>
</evidence>
<dbReference type="Pfam" id="PF00072">
    <property type="entry name" value="Response_reg"/>
    <property type="match status" value="1"/>
</dbReference>
<comment type="caution">
    <text evidence="3">Lacks conserved residue(s) required for the propagation of feature annotation.</text>
</comment>
<accession>A0A1M5BP74</accession>
<dbReference type="OrthoDB" id="9808843at2"/>
<dbReference type="SUPFAM" id="SSF52172">
    <property type="entry name" value="CheY-like"/>
    <property type="match status" value="1"/>
</dbReference>
<dbReference type="SMART" id="SM01012">
    <property type="entry name" value="ANTAR"/>
    <property type="match status" value="1"/>
</dbReference>
<dbReference type="InterPro" id="IPR036388">
    <property type="entry name" value="WH-like_DNA-bd_sf"/>
</dbReference>
<evidence type="ECO:0000259" key="5">
    <source>
        <dbReference type="PROSITE" id="PS50921"/>
    </source>
</evidence>
<dbReference type="InterPro" id="IPR008327">
    <property type="entry name" value="Sig_transdc_resp-reg_antiterm"/>
</dbReference>
<dbReference type="SMART" id="SM00448">
    <property type="entry name" value="REC"/>
    <property type="match status" value="1"/>
</dbReference>
<dbReference type="PROSITE" id="PS50921">
    <property type="entry name" value="ANTAR"/>
    <property type="match status" value="1"/>
</dbReference>
<dbReference type="InterPro" id="IPR001789">
    <property type="entry name" value="Sig_transdc_resp-reg_receiver"/>
</dbReference>
<sequence>MYRIRVVVGESDRDFRARLKETLRHAGYMVIGETQDSRSLLQLVFQTTPELVILEYRLPGSEGMDVAGIIEEHHVAPVLLTADLHQYNVAELVRLPGIYGVLSRPLQEEMVVPAVETALASFERIIRLEKEVTSLRKTLEERKLTERAKGLLMERKGMTERQAYKYLQKLSMDRCIPISRLAREIIRTLEK</sequence>
<evidence type="ECO:0000313" key="7">
    <source>
        <dbReference type="Proteomes" id="UP000184196"/>
    </source>
</evidence>
<feature type="domain" description="Response regulatory" evidence="4">
    <location>
        <begin position="5"/>
        <end position="119"/>
    </location>
</feature>
<dbReference type="PIRSF" id="PIRSF036382">
    <property type="entry name" value="RR_antiterm"/>
    <property type="match status" value="1"/>
</dbReference>
<dbReference type="InterPro" id="IPR011006">
    <property type="entry name" value="CheY-like_superfamily"/>
</dbReference>
<dbReference type="GO" id="GO:0003723">
    <property type="term" value="F:RNA binding"/>
    <property type="evidence" value="ECO:0007669"/>
    <property type="project" value="InterPro"/>
</dbReference>
<feature type="domain" description="ANTAR" evidence="5">
    <location>
        <begin position="125"/>
        <end position="186"/>
    </location>
</feature>
<dbReference type="Proteomes" id="UP000184196">
    <property type="component" value="Unassembled WGS sequence"/>
</dbReference>
<evidence type="ECO:0000313" key="6">
    <source>
        <dbReference type="EMBL" id="SHF44210.1"/>
    </source>
</evidence>
<dbReference type="GO" id="GO:0000160">
    <property type="term" value="P:phosphorelay signal transduction system"/>
    <property type="evidence" value="ECO:0007669"/>
    <property type="project" value="InterPro"/>
</dbReference>
<proteinExistence type="predicted"/>
<dbReference type="Gene3D" id="3.40.50.2300">
    <property type="match status" value="1"/>
</dbReference>
<comment type="function">
    <text evidence="2">May play the central regulatory role in sporulation. It may be an element of the effector pathway responsible for the activation of sporulation genes in response to nutritional stress. Spo0A may act in concert with spo0H (a sigma factor) to control the expression of some genes that are critical to the sporulation process.</text>
</comment>
<keyword evidence="7" id="KW-1185">Reference proteome</keyword>
<dbReference type="PROSITE" id="PS50110">
    <property type="entry name" value="RESPONSE_REGULATORY"/>
    <property type="match status" value="1"/>
</dbReference>
<evidence type="ECO:0000256" key="1">
    <source>
        <dbReference type="ARBA" id="ARBA00018672"/>
    </source>
</evidence>
<evidence type="ECO:0000256" key="2">
    <source>
        <dbReference type="ARBA" id="ARBA00024867"/>
    </source>
</evidence>
<name>A0A1M5BP74_9FIRM</name>